<dbReference type="AlphaFoldDB" id="A0A8S0PX63"/>
<keyword evidence="11" id="KW-0175">Coiled coil</keyword>
<dbReference type="SUPFAM" id="SSF52540">
    <property type="entry name" value="P-loop containing nucleoside triphosphate hydrolases"/>
    <property type="match status" value="1"/>
</dbReference>
<evidence type="ECO:0000256" key="2">
    <source>
        <dbReference type="ARBA" id="ARBA00004496"/>
    </source>
</evidence>
<dbReference type="Gene3D" id="1.10.8.430">
    <property type="entry name" value="Helical domain of apoptotic protease-activating factors"/>
    <property type="match status" value="1"/>
</dbReference>
<dbReference type="InterPro" id="IPR027417">
    <property type="entry name" value="P-loop_NTPase"/>
</dbReference>
<dbReference type="InterPro" id="IPR032675">
    <property type="entry name" value="LRR_dom_sf"/>
</dbReference>
<evidence type="ECO:0000256" key="6">
    <source>
        <dbReference type="ARBA" id="ARBA00022667"/>
    </source>
</evidence>
<feature type="domain" description="NB-ARC" evidence="12">
    <location>
        <begin position="187"/>
        <end position="238"/>
    </location>
</feature>
<feature type="domain" description="NB-ARC" evidence="12">
    <location>
        <begin position="240"/>
        <end position="311"/>
    </location>
</feature>
<evidence type="ECO:0000256" key="3">
    <source>
        <dbReference type="ARBA" id="ARBA00008894"/>
    </source>
</evidence>
<name>A0A8S0PX63_OLEEU</name>
<feature type="coiled-coil region" evidence="11">
    <location>
        <begin position="128"/>
        <end position="155"/>
    </location>
</feature>
<dbReference type="Proteomes" id="UP000594638">
    <property type="component" value="Unassembled WGS sequence"/>
</dbReference>
<evidence type="ECO:0000256" key="8">
    <source>
        <dbReference type="ARBA" id="ARBA00022741"/>
    </source>
</evidence>
<evidence type="ECO:0000256" key="7">
    <source>
        <dbReference type="ARBA" id="ARBA00022737"/>
    </source>
</evidence>
<dbReference type="EMBL" id="CACTIH010000299">
    <property type="protein sequence ID" value="CAA2958986.1"/>
    <property type="molecule type" value="Genomic_DNA"/>
</dbReference>
<gene>
    <name evidence="14" type="ORF">OLEA9_A011249</name>
</gene>
<keyword evidence="15" id="KW-1185">Reference proteome</keyword>
<dbReference type="GO" id="GO:0043531">
    <property type="term" value="F:ADP binding"/>
    <property type="evidence" value="ECO:0007669"/>
    <property type="project" value="InterPro"/>
</dbReference>
<dbReference type="Gramene" id="OE9A011249T1">
    <property type="protein sequence ID" value="OE9A011249C1"/>
    <property type="gene ID" value="OE9A011249"/>
</dbReference>
<evidence type="ECO:0000256" key="9">
    <source>
        <dbReference type="ARBA" id="ARBA00022821"/>
    </source>
</evidence>
<dbReference type="PRINTS" id="PR00364">
    <property type="entry name" value="DISEASERSIST"/>
</dbReference>
<dbReference type="InterPro" id="IPR036388">
    <property type="entry name" value="WH-like_DNA-bd_sf"/>
</dbReference>
<feature type="domain" description="Disease resistance protein winged helix" evidence="13">
    <location>
        <begin position="396"/>
        <end position="466"/>
    </location>
</feature>
<sequence length="791" mass="90741">MAFAALTSLANTIEQNLYHHLIPDQDKQQIETFLQEATFLQNFLENSLHEDNDKVERLESQIRDVAYRAADTIESHLVDGLLSESASLHGTSPFEFFCFLHMKIIIGFINVKKALGCLPFFTPPAESCMTFNEDLEKVIEEIHSIKEEVMKVEGEIRIQDLRPRTSLGAVSSKPTLSGASTMVGLDDQFEEIRTRLIMGSPKLQILSILGMGGIGKTTLAKNIYDDLSIKDHFYIRGWTRYLIVLDDLWDKRAWDDVKRLFSNDSNGSRIILTIRLKEIADHANSCPPLHQVRFLNNIESWKLFCDTVFGREGCCPPELDEIGKQISQNCRGLPLSIVVIGGLLSKAIKTEHYWSDILKSLHSTLTSNDEQCLKVLSLSYKHLPHHLRGCLLYMGIFPEDSDISAFQLVSLWVAEGILKPIISKSLEDVAEEYLLDLVDRNLILVGTKNYMGKIKTFKIHDLLRDLYTIESSNFRLVRVFHNYYYPACMSFAWEQLVSLRYLYFPAFDNSMVFPSLCKLRYLQTLIVTYIEDGDWSLLNSKIWEMQELRHVVIKPQILLDHPASAENERENPIIVLENLQTLTMIKNFRCTEEVLKKIPNLKKLGVCDEIPLEDGHNFVHLHKLEELTYQCWSVHSIKNQFFPHSLKKLTLIYGHRDWEEMKVIGSLPNLQVLKLKDEPFIGSIWEVDEGEFLQLKVLLLEETNIEKWLADSIHFPELQRLVIKKCYYLKIPSGIGEIPTLQSIEVFHCGSSVITSANQIQEEQENSGNDSLRVLIIGAMENWLSPPGLKI</sequence>
<keyword evidence="6" id="KW-0381">Hypersensitive response</keyword>
<accession>A0A8S0PX63</accession>
<keyword evidence="4" id="KW-0963">Cytoplasm</keyword>
<evidence type="ECO:0000256" key="1">
    <source>
        <dbReference type="ARBA" id="ARBA00002074"/>
    </source>
</evidence>
<dbReference type="Gene3D" id="1.10.10.10">
    <property type="entry name" value="Winged helix-like DNA-binding domain superfamily/Winged helix DNA-binding domain"/>
    <property type="match status" value="1"/>
</dbReference>
<keyword evidence="8" id="KW-0547">Nucleotide-binding</keyword>
<dbReference type="FunFam" id="1.10.10.10:FF:000322">
    <property type="entry name" value="Probable disease resistance protein At1g63360"/>
    <property type="match status" value="1"/>
</dbReference>
<dbReference type="InterPro" id="IPR058922">
    <property type="entry name" value="WHD_DRP"/>
</dbReference>
<dbReference type="Gene3D" id="3.40.50.300">
    <property type="entry name" value="P-loop containing nucleotide triphosphate hydrolases"/>
    <property type="match status" value="2"/>
</dbReference>
<organism evidence="14 15">
    <name type="scientific">Olea europaea subsp. europaea</name>
    <dbReference type="NCBI Taxonomy" id="158383"/>
    <lineage>
        <taxon>Eukaryota</taxon>
        <taxon>Viridiplantae</taxon>
        <taxon>Streptophyta</taxon>
        <taxon>Embryophyta</taxon>
        <taxon>Tracheophyta</taxon>
        <taxon>Spermatophyta</taxon>
        <taxon>Magnoliopsida</taxon>
        <taxon>eudicotyledons</taxon>
        <taxon>Gunneridae</taxon>
        <taxon>Pentapetalae</taxon>
        <taxon>asterids</taxon>
        <taxon>lamiids</taxon>
        <taxon>Lamiales</taxon>
        <taxon>Oleaceae</taxon>
        <taxon>Oleeae</taxon>
        <taxon>Olea</taxon>
    </lineage>
</organism>
<evidence type="ECO:0000259" key="12">
    <source>
        <dbReference type="Pfam" id="PF00931"/>
    </source>
</evidence>
<dbReference type="SUPFAM" id="SSF52058">
    <property type="entry name" value="L domain-like"/>
    <property type="match status" value="1"/>
</dbReference>
<dbReference type="GO" id="GO:0005737">
    <property type="term" value="C:cytoplasm"/>
    <property type="evidence" value="ECO:0007669"/>
    <property type="project" value="UniProtKB-SubCell"/>
</dbReference>
<evidence type="ECO:0000256" key="5">
    <source>
        <dbReference type="ARBA" id="ARBA00022614"/>
    </source>
</evidence>
<keyword evidence="10" id="KW-0067">ATP-binding</keyword>
<evidence type="ECO:0000256" key="11">
    <source>
        <dbReference type="SAM" id="Coils"/>
    </source>
</evidence>
<evidence type="ECO:0000256" key="10">
    <source>
        <dbReference type="ARBA" id="ARBA00022840"/>
    </source>
</evidence>
<comment type="similarity">
    <text evidence="3">Belongs to the disease resistance NB-LRR family.</text>
</comment>
<dbReference type="Pfam" id="PF23559">
    <property type="entry name" value="WHD_DRP"/>
    <property type="match status" value="1"/>
</dbReference>
<dbReference type="PANTHER" id="PTHR23155:SF1152">
    <property type="entry name" value="AAA+ ATPASE DOMAIN-CONTAINING PROTEIN"/>
    <property type="match status" value="1"/>
</dbReference>
<dbReference type="GO" id="GO:0005524">
    <property type="term" value="F:ATP binding"/>
    <property type="evidence" value="ECO:0007669"/>
    <property type="project" value="UniProtKB-KW"/>
</dbReference>
<dbReference type="InterPro" id="IPR044974">
    <property type="entry name" value="Disease_R_plants"/>
</dbReference>
<dbReference type="GO" id="GO:0009626">
    <property type="term" value="P:plant-type hypersensitive response"/>
    <property type="evidence" value="ECO:0007669"/>
    <property type="project" value="UniProtKB-KW"/>
</dbReference>
<comment type="subcellular location">
    <subcellularLocation>
        <location evidence="2">Cytoplasm</location>
    </subcellularLocation>
</comment>
<keyword evidence="9" id="KW-0611">Plant defense</keyword>
<dbReference type="Gene3D" id="3.80.10.10">
    <property type="entry name" value="Ribonuclease Inhibitor"/>
    <property type="match status" value="1"/>
</dbReference>
<evidence type="ECO:0000259" key="13">
    <source>
        <dbReference type="Pfam" id="PF23559"/>
    </source>
</evidence>
<dbReference type="PANTHER" id="PTHR23155">
    <property type="entry name" value="DISEASE RESISTANCE PROTEIN RP"/>
    <property type="match status" value="1"/>
</dbReference>
<evidence type="ECO:0000313" key="14">
    <source>
        <dbReference type="EMBL" id="CAA2958986.1"/>
    </source>
</evidence>
<dbReference type="InterPro" id="IPR002182">
    <property type="entry name" value="NB-ARC"/>
</dbReference>
<evidence type="ECO:0000313" key="15">
    <source>
        <dbReference type="Proteomes" id="UP000594638"/>
    </source>
</evidence>
<evidence type="ECO:0000256" key="4">
    <source>
        <dbReference type="ARBA" id="ARBA00022490"/>
    </source>
</evidence>
<keyword evidence="7" id="KW-0677">Repeat</keyword>
<proteinExistence type="inferred from homology"/>
<protein>
    <submittedName>
        <fullName evidence="14">Late blight resistance homolog R1A-10</fullName>
    </submittedName>
</protein>
<keyword evidence="5" id="KW-0433">Leucine-rich repeat</keyword>
<dbReference type="OrthoDB" id="1357022at2759"/>
<reference evidence="14 15" key="1">
    <citation type="submission" date="2019-12" db="EMBL/GenBank/DDBJ databases">
        <authorList>
            <person name="Alioto T."/>
            <person name="Alioto T."/>
            <person name="Gomez Garrido J."/>
        </authorList>
    </citation>
    <scope>NUCLEOTIDE SEQUENCE [LARGE SCALE GENOMIC DNA]</scope>
</reference>
<comment type="function">
    <text evidence="1">Confers resistance to late blight (Phytophthora infestans) races carrying the avirulence gene Avr1. Resistance proteins guard the plant against pathogens that contain an appropriate avirulence protein via an indirect interaction with this avirulence protein. That triggers a defense system including the hypersensitive response, which restricts the pathogen growth.</text>
</comment>
<dbReference type="Gene3D" id="1.20.5.4130">
    <property type="match status" value="1"/>
</dbReference>
<comment type="caution">
    <text evidence="14">The sequence shown here is derived from an EMBL/GenBank/DDBJ whole genome shotgun (WGS) entry which is preliminary data.</text>
</comment>
<dbReference type="Pfam" id="PF00931">
    <property type="entry name" value="NB-ARC"/>
    <property type="match status" value="2"/>
</dbReference>
<dbReference type="InterPro" id="IPR042197">
    <property type="entry name" value="Apaf_helical"/>
</dbReference>